<comment type="caution">
    <text evidence="1">The sequence shown here is derived from an EMBL/GenBank/DDBJ whole genome shotgun (WGS) entry which is preliminary data.</text>
</comment>
<gene>
    <name evidence="1" type="ORF">NCS57_00938300</name>
</gene>
<keyword evidence="2" id="KW-1185">Reference proteome</keyword>
<proteinExistence type="predicted"/>
<protein>
    <submittedName>
        <fullName evidence="1">Uncharacterized protein</fullName>
    </submittedName>
</protein>
<evidence type="ECO:0000313" key="2">
    <source>
        <dbReference type="Proteomes" id="UP001065298"/>
    </source>
</evidence>
<dbReference type="EMBL" id="CM046509">
    <property type="protein sequence ID" value="KAI8663376.1"/>
    <property type="molecule type" value="Genomic_DNA"/>
</dbReference>
<dbReference type="Proteomes" id="UP001065298">
    <property type="component" value="Chromosome 7"/>
</dbReference>
<organism evidence="1 2">
    <name type="scientific">Fusarium keratoplasticum</name>
    <dbReference type="NCBI Taxonomy" id="1328300"/>
    <lineage>
        <taxon>Eukaryota</taxon>
        <taxon>Fungi</taxon>
        <taxon>Dikarya</taxon>
        <taxon>Ascomycota</taxon>
        <taxon>Pezizomycotina</taxon>
        <taxon>Sordariomycetes</taxon>
        <taxon>Hypocreomycetidae</taxon>
        <taxon>Hypocreales</taxon>
        <taxon>Nectriaceae</taxon>
        <taxon>Fusarium</taxon>
        <taxon>Fusarium solani species complex</taxon>
    </lineage>
</organism>
<reference evidence="1" key="1">
    <citation type="submission" date="2022-06" db="EMBL/GenBank/DDBJ databases">
        <title>Fusarium solani species complex genomes reveal bases of compartmentalisation and animal pathogenesis.</title>
        <authorList>
            <person name="Tsai I.J."/>
        </authorList>
    </citation>
    <scope>NUCLEOTIDE SEQUENCE</scope>
    <source>
        <strain evidence="1">Fu6.1</strain>
    </source>
</reference>
<sequence>MATTAIRSRFWRGGVCNALIFRRADLPADRTTWQKLFANAMGSPDPYGRQLNGMGGGVSSLSKICIVSPSSREDADVDFEFVQVVIEDGALDLASNCGNMTAAIGPFALDENLFSPSPTQVSKQPGHTTVRIFNTNTKKVIVSTFPIVGHPPRFQPHGAYKMDGVPGTGSKISLSFLSPGGTQTGAVFPTGQGITSMTTTGKDGGLVKASLVDVANSVVYVDGASFGITPGVTPAELDQMTETMESLESIRHEAASLMGMNPDVASVPKLVILFPPQGINVNITCMALSMGQAHKAIPLTLALNLAVACRFEGNLASGLVKHTGGDGNITIQHPSGTIMVGTDIRGDDVESATIYSTARLLMRGEVNVD</sequence>
<accession>A0ACC0QRJ9</accession>
<evidence type="ECO:0000313" key="1">
    <source>
        <dbReference type="EMBL" id="KAI8663376.1"/>
    </source>
</evidence>
<name>A0ACC0QRJ9_9HYPO</name>